<evidence type="ECO:0000256" key="1">
    <source>
        <dbReference type="SAM" id="MobiDB-lite"/>
    </source>
</evidence>
<feature type="region of interest" description="Disordered" evidence="1">
    <location>
        <begin position="166"/>
        <end position="186"/>
    </location>
</feature>
<keyword evidence="3" id="KW-1185">Reference proteome</keyword>
<dbReference type="EMBL" id="JAAXKY010000003">
    <property type="protein sequence ID" value="NMH75869.1"/>
    <property type="molecule type" value="Genomic_DNA"/>
</dbReference>
<evidence type="ECO:0000313" key="2">
    <source>
        <dbReference type="EMBL" id="NMH75869.1"/>
    </source>
</evidence>
<gene>
    <name evidence="2" type="ORF">HF577_01945</name>
</gene>
<organism evidence="2 3">
    <name type="scientific">Pseudonocardia xinjiangensis</name>
    <dbReference type="NCBI Taxonomy" id="75289"/>
    <lineage>
        <taxon>Bacteria</taxon>
        <taxon>Bacillati</taxon>
        <taxon>Actinomycetota</taxon>
        <taxon>Actinomycetes</taxon>
        <taxon>Pseudonocardiales</taxon>
        <taxon>Pseudonocardiaceae</taxon>
        <taxon>Pseudonocardia</taxon>
    </lineage>
</organism>
<comment type="caution">
    <text evidence="2">The sequence shown here is derived from an EMBL/GenBank/DDBJ whole genome shotgun (WGS) entry which is preliminary data.</text>
</comment>
<accession>A0ABX1R884</accession>
<proteinExistence type="predicted"/>
<protein>
    <submittedName>
        <fullName evidence="2">Uncharacterized protein</fullName>
    </submittedName>
</protein>
<sequence length="197" mass="20021">MPATSRPALIVLVLATLLVPVAGCTTTVQGMASPAGSLPATTADPVKWVDGVCGALLPFVRTAGTPPQLSTAADPAGLARGISDYLGRSAGAADSAIGGMTRVGPSPVAGGDDVVTRLAQTLTTFKTSFQDVKAQVDAVDTSDRKAVVSELPKAVAPLQDLANLPDPTVDLKASPELDQASQHAPNCQLVRRQTSGR</sequence>
<dbReference type="RefSeq" id="WP_169393952.1">
    <property type="nucleotide sequence ID" value="NZ_BAAAJH010000017.1"/>
</dbReference>
<evidence type="ECO:0000313" key="3">
    <source>
        <dbReference type="Proteomes" id="UP001296706"/>
    </source>
</evidence>
<dbReference type="Proteomes" id="UP001296706">
    <property type="component" value="Unassembled WGS sequence"/>
</dbReference>
<reference evidence="2 3" key="1">
    <citation type="submission" date="2020-04" db="EMBL/GenBank/DDBJ databases">
        <authorList>
            <person name="Klaysubun C."/>
            <person name="Duangmal K."/>
            <person name="Lipun K."/>
        </authorList>
    </citation>
    <scope>NUCLEOTIDE SEQUENCE [LARGE SCALE GENOMIC DNA]</scope>
    <source>
        <strain evidence="2 3">JCM 11839</strain>
    </source>
</reference>
<name>A0ABX1R884_9PSEU</name>